<sequence>MKNVIPEFGRSSVAGFKNTFNFSGTSSKREFWFFLLFFFIAYVIVWVVDDVFVESTVNVKDLPMGDLIPAGYFDPEVGLAVLLFRPIMAIPTLSVTVRRLHDIGKSGWWSTLWVLPLPVIGWFWLIPWLLRPSKHA</sequence>
<dbReference type="PANTHER" id="PTHR34980:SF2">
    <property type="entry name" value="INNER MEMBRANE PROTEIN YHAH-RELATED"/>
    <property type="match status" value="1"/>
</dbReference>
<keyword evidence="1" id="KW-1133">Transmembrane helix</keyword>
<accession>A0A2A5WNL4</accession>
<feature type="transmembrane region" description="Helical" evidence="1">
    <location>
        <begin position="109"/>
        <end position="130"/>
    </location>
</feature>
<feature type="transmembrane region" description="Helical" evidence="1">
    <location>
        <begin position="77"/>
        <end position="97"/>
    </location>
</feature>
<dbReference type="InterPro" id="IPR008523">
    <property type="entry name" value="DUF805"/>
</dbReference>
<dbReference type="AlphaFoldDB" id="A0A2A5WNL4"/>
<comment type="caution">
    <text evidence="2">The sequence shown here is derived from an EMBL/GenBank/DDBJ whole genome shotgun (WGS) entry which is preliminary data.</text>
</comment>
<dbReference type="PANTHER" id="PTHR34980">
    <property type="entry name" value="INNER MEMBRANE PROTEIN-RELATED-RELATED"/>
    <property type="match status" value="1"/>
</dbReference>
<evidence type="ECO:0000313" key="2">
    <source>
        <dbReference type="EMBL" id="PDH38130.1"/>
    </source>
</evidence>
<keyword evidence="1" id="KW-0472">Membrane</keyword>
<proteinExistence type="predicted"/>
<dbReference type="EMBL" id="NTKD01000040">
    <property type="protein sequence ID" value="PDH38130.1"/>
    <property type="molecule type" value="Genomic_DNA"/>
</dbReference>
<protein>
    <submittedName>
        <fullName evidence="2">DUF805 domain-containing protein</fullName>
    </submittedName>
</protein>
<gene>
    <name evidence="2" type="ORF">CNE99_07350</name>
</gene>
<dbReference type="Proteomes" id="UP000219327">
    <property type="component" value="Unassembled WGS sequence"/>
</dbReference>
<organism evidence="2 3">
    <name type="scientific">OM182 bacterium MED-G24</name>
    <dbReference type="NCBI Taxonomy" id="1986255"/>
    <lineage>
        <taxon>Bacteria</taxon>
        <taxon>Pseudomonadati</taxon>
        <taxon>Pseudomonadota</taxon>
        <taxon>Gammaproteobacteria</taxon>
        <taxon>OMG group</taxon>
        <taxon>OM182 clade</taxon>
    </lineage>
</organism>
<keyword evidence="1" id="KW-0812">Transmembrane</keyword>
<dbReference type="GO" id="GO:0005886">
    <property type="term" value="C:plasma membrane"/>
    <property type="evidence" value="ECO:0007669"/>
    <property type="project" value="TreeGrafter"/>
</dbReference>
<evidence type="ECO:0000256" key="1">
    <source>
        <dbReference type="SAM" id="Phobius"/>
    </source>
</evidence>
<dbReference type="Pfam" id="PF05656">
    <property type="entry name" value="DUF805"/>
    <property type="match status" value="1"/>
</dbReference>
<feature type="transmembrane region" description="Helical" evidence="1">
    <location>
        <begin position="31"/>
        <end position="48"/>
    </location>
</feature>
<name>A0A2A5WNL4_9GAMM</name>
<reference evidence="2 3" key="1">
    <citation type="submission" date="2017-08" db="EMBL/GenBank/DDBJ databases">
        <title>Fine stratification of microbial communities through a metagenomic profile of the photic zone.</title>
        <authorList>
            <person name="Haro-Moreno J.M."/>
            <person name="Lopez-Perez M."/>
            <person name="De La Torre J."/>
            <person name="Picazo A."/>
            <person name="Camacho A."/>
            <person name="Rodriguez-Valera F."/>
        </authorList>
    </citation>
    <scope>NUCLEOTIDE SEQUENCE [LARGE SCALE GENOMIC DNA]</scope>
    <source>
        <strain evidence="2">MED-G24</strain>
    </source>
</reference>
<evidence type="ECO:0000313" key="3">
    <source>
        <dbReference type="Proteomes" id="UP000219327"/>
    </source>
</evidence>